<feature type="compositionally biased region" description="Acidic residues" evidence="1">
    <location>
        <begin position="976"/>
        <end position="1001"/>
    </location>
</feature>
<dbReference type="GO" id="GO:0044528">
    <property type="term" value="P:regulation of mitochondrial mRNA stability"/>
    <property type="evidence" value="ECO:0007669"/>
    <property type="project" value="TreeGrafter"/>
</dbReference>
<feature type="compositionally biased region" description="Low complexity" evidence="1">
    <location>
        <begin position="181"/>
        <end position="198"/>
    </location>
</feature>
<dbReference type="EMBL" id="BNCP01000037">
    <property type="protein sequence ID" value="GIL86922.1"/>
    <property type="molecule type" value="Genomic_DNA"/>
</dbReference>
<evidence type="ECO:0008006" key="4">
    <source>
        <dbReference type="Google" id="ProtNLM"/>
    </source>
</evidence>
<feature type="compositionally biased region" description="Low complexity" evidence="1">
    <location>
        <begin position="114"/>
        <end position="126"/>
    </location>
</feature>
<sequence length="1679" mass="175361">MRCYGGGLISVLTRRHGNSRSAIRNSACYKGMVPLEIPICLNRRYLAFRYSPRTVLPRGFLISPTHVPQFRLLLPGWPGKLYPERQLPQQRHGTWSTLPAARGPAAMDLPPPQAAAGARTGSRTRGPQQLLSQRPMRRGPPLHFGPDAAVSAAAAAAAATTGSRKGKLGTDALSCNGGPKTSSETNGGTEGGSANSAAGDGGGGGGRAWQGGTRANRAWGGGLSRGNRNRGGGGESSDGSGGAAVWSQVRGADVQTWTKLVQQYGTTLGQTFAANALFRAAHFVNGAGALLIASNTGTPPPPPPPPPLPPSGVDAATFSALVQQLLGPITEAAIAGQVDGVRCSRLLWALAKLSGNGRGTGSESVAARRAMEARAEGVCTELKQEQQRTTQDRDQGQAGAEGQRGMQDRQGPVARRRTGDEARGPALPLSIMTEQGARCAEALAVSLLRQLAIGGGPEGAPGSSAGSNLDVPLRPSSVGSGGGLAGGDGVSLSGRLLVMAMWGLARLTVAGHMRYRVPGPAASSATAADSCGSGASCAVGQAELWDGLCEALRPRVAELQAREVSNAMWALASVRRCRHVVFEDLTVALEQHLAAAAEVSDAEGSRPQQQQLKRANGGCNVQDLSNAVWAMARAAASSHEGPSSRLLGLCEAAVLRALPQLQAQHVASLLWSFSMLCHQPTRHAAVQVVAVSTSSVVATPLQEGGGVPPGNTARAHHHQQPQQHHHHQQHLQGRPVQQAPLTLYQLLEKRSWEVGLLDQEDEGFVAQVIWSLARERVAGERALRVAARRLQTGANRLTLREAAMVASAYREARYIDPGLFAALLRRAGALSPHELMESPHADVSIALLLRGLAWAGCYDPIVYTLLCDALRCHLPSIQPQPLALALWALAEVQHRQPDFLTPATTVAAAIVGRFSGGELSCVALSLARLGVRNADFFGAAAVTLTALRGGGGGSRAATAAQAARELVPGEAAPVYGEEEETDDEMGEDEGEEEEEDEEEEGVSGVGAAPPQRRRRRGGRRYWLPLASNALRSTRWRRIDLLNPQELANVMAAFAISGNVDELLYYRAQVRTRRLLNASAVLRRDAAAAAEAATAAAVTGGGGGTAVAAAAAAALRRGNPVAGSDISAAAVTKLLWAFVTVGVQEPPLLRALAARLRELLQRLEPRDIAALAWALAVARLPDCNDLLSRAVHAAAEHARAFTPADLATVAWAAATVGLTNPRLMDACASLILEAPVAPAAATTVPGLKVLSDVAWAHTALRMYNPGLLARVAELAEVQLTAASGASAGGGGGGTVAGPGTETQLAKLAEIAPWLPADLELHHVVALLEAYATWAVGSSDAGGGGGGGGAGDGDCYHDGLFRAAAAMLLPRLDELTSDEVVTLSWCCAAVLHALPSPPPPQPSPSPPQPEADVAAEQHITIADPDHVTSACRHHHPVLELLVALSELIAATPADSFLQPELEQLAQVHAMAVQYSASAGSARGPWVMPAALMPRVTGSWSAAPAFQTRRLVVELCAALDEMGFQDVQVDARSEDGLVPVDVGAVRPPPPTQRQSASPSVDDPTPAEKRSDAQLARDGQNGAGATGPGLQRYAFLLATPELRGMDRSQLYWGSLAVRVRLLRARGWVVVVVPTLSPGPAGAMRQPTPIRARLDASQQRQYVRELLRAVVQEGSVEDQGAAAH</sequence>
<evidence type="ECO:0000313" key="2">
    <source>
        <dbReference type="EMBL" id="GIL86922.1"/>
    </source>
</evidence>
<feature type="compositionally biased region" description="Basic residues" evidence="1">
    <location>
        <begin position="714"/>
        <end position="729"/>
    </location>
</feature>
<feature type="compositionally biased region" description="Basic and acidic residues" evidence="1">
    <location>
        <begin position="382"/>
        <end position="395"/>
    </location>
</feature>
<feature type="compositionally biased region" description="Gly residues" evidence="1">
    <location>
        <begin position="199"/>
        <end position="209"/>
    </location>
</feature>
<evidence type="ECO:0000313" key="3">
    <source>
        <dbReference type="Proteomes" id="UP000747110"/>
    </source>
</evidence>
<feature type="region of interest" description="Disordered" evidence="1">
    <location>
        <begin position="700"/>
        <end position="733"/>
    </location>
</feature>
<keyword evidence="3" id="KW-1185">Reference proteome</keyword>
<dbReference type="Proteomes" id="UP000747110">
    <property type="component" value="Unassembled WGS sequence"/>
</dbReference>
<dbReference type="GO" id="GO:0035770">
    <property type="term" value="C:ribonucleoprotein granule"/>
    <property type="evidence" value="ECO:0007669"/>
    <property type="project" value="TreeGrafter"/>
</dbReference>
<dbReference type="OrthoDB" id="550185at2759"/>
<reference evidence="2" key="1">
    <citation type="journal article" date="2021" name="Proc. Natl. Acad. Sci. U.S.A.">
        <title>Three genomes in the algal genus Volvox reveal the fate of a haploid sex-determining region after a transition to homothallism.</title>
        <authorList>
            <person name="Yamamoto K."/>
            <person name="Hamaji T."/>
            <person name="Kawai-Toyooka H."/>
            <person name="Matsuzaki R."/>
            <person name="Takahashi F."/>
            <person name="Nishimura Y."/>
            <person name="Kawachi M."/>
            <person name="Noguchi H."/>
            <person name="Minakuchi Y."/>
            <person name="Umen J.G."/>
            <person name="Toyoda A."/>
            <person name="Nozaki H."/>
        </authorList>
    </citation>
    <scope>NUCLEOTIDE SEQUENCE</scope>
    <source>
        <strain evidence="2">NIES-3786</strain>
    </source>
</reference>
<feature type="region of interest" description="Disordered" evidence="1">
    <location>
        <begin position="88"/>
        <end position="146"/>
    </location>
</feature>
<dbReference type="PANTHER" id="PTHR21228:SF40">
    <property type="entry name" value="LD45607P"/>
    <property type="match status" value="1"/>
</dbReference>
<protein>
    <recommendedName>
        <fullName evidence="4">RAP domain-containing protein</fullName>
    </recommendedName>
</protein>
<name>A0A8J4CSU0_9CHLO</name>
<dbReference type="GO" id="GO:0003723">
    <property type="term" value="F:RNA binding"/>
    <property type="evidence" value="ECO:0007669"/>
    <property type="project" value="TreeGrafter"/>
</dbReference>
<dbReference type="GO" id="GO:0005759">
    <property type="term" value="C:mitochondrial matrix"/>
    <property type="evidence" value="ECO:0007669"/>
    <property type="project" value="TreeGrafter"/>
</dbReference>
<evidence type="ECO:0000256" key="1">
    <source>
        <dbReference type="SAM" id="MobiDB-lite"/>
    </source>
</evidence>
<feature type="region of interest" description="Disordered" evidence="1">
    <location>
        <begin position="959"/>
        <end position="1013"/>
    </location>
</feature>
<organism evidence="2 3">
    <name type="scientific">Volvox reticuliferus</name>
    <dbReference type="NCBI Taxonomy" id="1737510"/>
    <lineage>
        <taxon>Eukaryota</taxon>
        <taxon>Viridiplantae</taxon>
        <taxon>Chlorophyta</taxon>
        <taxon>core chlorophytes</taxon>
        <taxon>Chlorophyceae</taxon>
        <taxon>CS clade</taxon>
        <taxon>Chlamydomonadales</taxon>
        <taxon>Volvocaceae</taxon>
        <taxon>Volvox</taxon>
    </lineage>
</organism>
<feature type="region of interest" description="Disordered" evidence="1">
    <location>
        <begin position="1536"/>
        <end position="1582"/>
    </location>
</feature>
<gene>
    <name evidence="2" type="ORF">Vretifemale_15125</name>
</gene>
<dbReference type="InterPro" id="IPR050870">
    <property type="entry name" value="FAST_kinase"/>
</dbReference>
<feature type="compositionally biased region" description="Polar residues" evidence="1">
    <location>
        <begin position="88"/>
        <end position="97"/>
    </location>
</feature>
<dbReference type="GO" id="GO:0000963">
    <property type="term" value="P:mitochondrial RNA processing"/>
    <property type="evidence" value="ECO:0007669"/>
    <property type="project" value="TreeGrafter"/>
</dbReference>
<accession>A0A8J4CSU0</accession>
<feature type="region of interest" description="Disordered" evidence="1">
    <location>
        <begin position="161"/>
        <end position="244"/>
    </location>
</feature>
<proteinExistence type="predicted"/>
<feature type="compositionally biased region" description="Gly residues" evidence="1">
    <location>
        <begin position="219"/>
        <end position="242"/>
    </location>
</feature>
<feature type="region of interest" description="Disordered" evidence="1">
    <location>
        <begin position="377"/>
        <end position="428"/>
    </location>
</feature>
<comment type="caution">
    <text evidence="2">The sequence shown here is derived from an EMBL/GenBank/DDBJ whole genome shotgun (WGS) entry which is preliminary data.</text>
</comment>
<dbReference type="PANTHER" id="PTHR21228">
    <property type="entry name" value="FAST LEU-RICH DOMAIN-CONTAINING"/>
    <property type="match status" value="1"/>
</dbReference>